<gene>
    <name evidence="4" type="ORF">CMMCAS07_16830</name>
</gene>
<reference evidence="4 5" key="1">
    <citation type="submission" date="2016-08" db="EMBL/GenBank/DDBJ databases">
        <title>Genome sequence of Clavibacter michiganensis subsp. michiganensis strain CASJ007.</title>
        <authorList>
            <person name="Thapa S.P."/>
            <person name="Coaker G."/>
        </authorList>
    </citation>
    <scope>NUCLEOTIDE SEQUENCE [LARGE SCALE GENOMIC DNA]</scope>
    <source>
        <strain evidence="4">CASJ007</strain>
    </source>
</reference>
<dbReference type="SMART" id="SM00271">
    <property type="entry name" value="DnaJ"/>
    <property type="match status" value="1"/>
</dbReference>
<keyword evidence="5" id="KW-1185">Reference proteome</keyword>
<feature type="transmembrane region" description="Helical" evidence="2">
    <location>
        <begin position="117"/>
        <end position="137"/>
    </location>
</feature>
<feature type="region of interest" description="Disordered" evidence="1">
    <location>
        <begin position="68"/>
        <end position="113"/>
    </location>
</feature>
<dbReference type="AlphaFoldDB" id="A0A251XEE8"/>
<dbReference type="PROSITE" id="PS50076">
    <property type="entry name" value="DNAJ_2"/>
    <property type="match status" value="1"/>
</dbReference>
<evidence type="ECO:0000256" key="1">
    <source>
        <dbReference type="SAM" id="MobiDB-lite"/>
    </source>
</evidence>
<evidence type="ECO:0000313" key="5">
    <source>
        <dbReference type="Proteomes" id="UP000195062"/>
    </source>
</evidence>
<keyword evidence="2" id="KW-0472">Membrane</keyword>
<dbReference type="CDD" id="cd06257">
    <property type="entry name" value="DnaJ"/>
    <property type="match status" value="1"/>
</dbReference>
<protein>
    <submittedName>
        <fullName evidence="4">DnaJ domain protein</fullName>
    </submittedName>
</protein>
<evidence type="ECO:0000313" key="4">
    <source>
        <dbReference type="EMBL" id="OUE00754.1"/>
    </source>
</evidence>
<sequence>MDPASAAALLGVDVDADRPDISRAYLRQARGTHPDLLPGATPQRLRAAHERFVQLTLARDVLLLRQRTGGDDARPSTPGHGSAHPGWTHPSPPRPAATSERLSPYGRSRRERARRGLGPSIAAVCALAGVLVVLVSFQDSTRARFTTIGADLTQGATVVPVDDPASRASECVDTTSCTLLDMIAPEDCSAALVRFEVTTGRSDDGRETASRELGAVRAGSPARVVLGGVDPELVYLGCEPG</sequence>
<dbReference type="Gene3D" id="1.10.287.110">
    <property type="entry name" value="DnaJ domain"/>
    <property type="match status" value="1"/>
</dbReference>
<evidence type="ECO:0000256" key="2">
    <source>
        <dbReference type="SAM" id="Phobius"/>
    </source>
</evidence>
<name>A0A251XEE8_CLAMM</name>
<feature type="domain" description="J" evidence="3">
    <location>
        <begin position="5"/>
        <end position="81"/>
    </location>
</feature>
<keyword evidence="2" id="KW-1133">Transmembrane helix</keyword>
<dbReference type="InterPro" id="IPR036869">
    <property type="entry name" value="J_dom_sf"/>
</dbReference>
<dbReference type="InterPro" id="IPR001623">
    <property type="entry name" value="DnaJ_domain"/>
</dbReference>
<keyword evidence="2" id="KW-0812">Transmembrane</keyword>
<dbReference type="SUPFAM" id="SSF46565">
    <property type="entry name" value="Chaperone J-domain"/>
    <property type="match status" value="1"/>
</dbReference>
<dbReference type="Proteomes" id="UP000195062">
    <property type="component" value="Unassembled WGS sequence"/>
</dbReference>
<dbReference type="EMBL" id="MDHH01000005">
    <property type="protein sequence ID" value="OUE00754.1"/>
    <property type="molecule type" value="Genomic_DNA"/>
</dbReference>
<comment type="caution">
    <text evidence="4">The sequence shown here is derived from an EMBL/GenBank/DDBJ whole genome shotgun (WGS) entry which is preliminary data.</text>
</comment>
<proteinExistence type="predicted"/>
<accession>A0A251XEE8</accession>
<evidence type="ECO:0000259" key="3">
    <source>
        <dbReference type="PROSITE" id="PS50076"/>
    </source>
</evidence>
<organism evidence="4 5">
    <name type="scientific">Clavibacter michiganensis subsp. michiganensis</name>
    <dbReference type="NCBI Taxonomy" id="33013"/>
    <lineage>
        <taxon>Bacteria</taxon>
        <taxon>Bacillati</taxon>
        <taxon>Actinomycetota</taxon>
        <taxon>Actinomycetes</taxon>
        <taxon>Micrococcales</taxon>
        <taxon>Microbacteriaceae</taxon>
        <taxon>Clavibacter</taxon>
    </lineage>
</organism>